<dbReference type="AlphaFoldDB" id="A0A511N7E7"/>
<sequence length="257" mass="29428">MSLYVISDIHGRYANFVQLLKQAWIIDDDLDWMGSEDDLLILLGDYTDRGEHGIEVLELVMRLKKQAPSNVFALLGNHDLHLLATYYHPTYDSPTACSPRIDHFLRNGGQRRDLERMTEVHAKFLQTLPVMFKFGPFLFMHADNLMYLNYGRNVDSVNATFKSLLSIPIPEKWDELIAQFSERKAFLHQPHNARQVLGTFGGNRIIHGHTPIYHMTGEKADYYLRVLKDALLYCEGMCINVDGGLADPRPPGILLKL</sequence>
<name>A0A511N7E7_DEIC1</name>
<dbReference type="InterPro" id="IPR006186">
    <property type="entry name" value="Ser/Thr-sp_prot-phosphatase"/>
</dbReference>
<evidence type="ECO:0000313" key="2">
    <source>
        <dbReference type="EMBL" id="GEM48760.1"/>
    </source>
</evidence>
<comment type="caution">
    <text evidence="2">The sequence shown here is derived from an EMBL/GenBank/DDBJ whole genome shotgun (WGS) entry which is preliminary data.</text>
</comment>
<dbReference type="InterPro" id="IPR029052">
    <property type="entry name" value="Metallo-depent_PP-like"/>
</dbReference>
<accession>A0A511N7E7</accession>
<dbReference type="Gene3D" id="3.60.21.10">
    <property type="match status" value="1"/>
</dbReference>
<feature type="domain" description="Calcineurin-like phosphoesterase" evidence="1">
    <location>
        <begin position="1"/>
        <end position="212"/>
    </location>
</feature>
<dbReference type="Proteomes" id="UP000321306">
    <property type="component" value="Unassembled WGS sequence"/>
</dbReference>
<dbReference type="PANTHER" id="PTHR46546:SF4">
    <property type="entry name" value="SHEWANELLA-LIKE PROTEIN PHOSPHATASE 1"/>
    <property type="match status" value="1"/>
</dbReference>
<dbReference type="EMBL" id="BJXB01000024">
    <property type="protein sequence ID" value="GEM48760.1"/>
    <property type="molecule type" value="Genomic_DNA"/>
</dbReference>
<dbReference type="OrthoDB" id="384253at2"/>
<evidence type="ECO:0000313" key="3">
    <source>
        <dbReference type="Proteomes" id="UP000321306"/>
    </source>
</evidence>
<keyword evidence="3" id="KW-1185">Reference proteome</keyword>
<protein>
    <recommendedName>
        <fullName evidence="1">Calcineurin-like phosphoesterase domain-containing protein</fullName>
    </recommendedName>
</protein>
<evidence type="ECO:0000259" key="1">
    <source>
        <dbReference type="Pfam" id="PF00149"/>
    </source>
</evidence>
<dbReference type="InterPro" id="IPR004843">
    <property type="entry name" value="Calcineurin-like_PHP"/>
</dbReference>
<dbReference type="GO" id="GO:0016787">
    <property type="term" value="F:hydrolase activity"/>
    <property type="evidence" value="ECO:0007669"/>
    <property type="project" value="InterPro"/>
</dbReference>
<dbReference type="PANTHER" id="PTHR46546">
    <property type="entry name" value="SHEWANELLA-LIKE PROTEIN PHOSPHATASE 1"/>
    <property type="match status" value="1"/>
</dbReference>
<reference evidence="2 3" key="1">
    <citation type="submission" date="2019-07" db="EMBL/GenBank/DDBJ databases">
        <title>Whole genome shotgun sequence of Deinococcus cellulosilyticus NBRC 106333.</title>
        <authorList>
            <person name="Hosoyama A."/>
            <person name="Uohara A."/>
            <person name="Ohji S."/>
            <person name="Ichikawa N."/>
        </authorList>
    </citation>
    <scope>NUCLEOTIDE SEQUENCE [LARGE SCALE GENOMIC DNA]</scope>
    <source>
        <strain evidence="2 3">NBRC 106333</strain>
    </source>
</reference>
<dbReference type="RefSeq" id="WP_146888101.1">
    <property type="nucleotide sequence ID" value="NZ_BJXB01000024.1"/>
</dbReference>
<gene>
    <name evidence="2" type="ORF">DC3_43950</name>
</gene>
<dbReference type="PRINTS" id="PR00114">
    <property type="entry name" value="STPHPHTASE"/>
</dbReference>
<organism evidence="2 3">
    <name type="scientific">Deinococcus cellulosilyticus (strain DSM 18568 / NBRC 106333 / KACC 11606 / 5516J-15)</name>
    <dbReference type="NCBI Taxonomy" id="1223518"/>
    <lineage>
        <taxon>Bacteria</taxon>
        <taxon>Thermotogati</taxon>
        <taxon>Deinococcota</taxon>
        <taxon>Deinococci</taxon>
        <taxon>Deinococcales</taxon>
        <taxon>Deinococcaceae</taxon>
        <taxon>Deinococcus</taxon>
    </lineage>
</organism>
<dbReference type="SUPFAM" id="SSF56300">
    <property type="entry name" value="Metallo-dependent phosphatases"/>
    <property type="match status" value="1"/>
</dbReference>
<proteinExistence type="predicted"/>
<dbReference type="Pfam" id="PF00149">
    <property type="entry name" value="Metallophos"/>
    <property type="match status" value="1"/>
</dbReference>